<dbReference type="InterPro" id="IPR045270">
    <property type="entry name" value="STKc_AGC"/>
</dbReference>
<keyword evidence="6 7" id="KW-0067">ATP-binding</keyword>
<dbReference type="Gene3D" id="1.10.510.10">
    <property type="entry name" value="Transferase(Phosphotransferase) domain 1"/>
    <property type="match status" value="1"/>
</dbReference>
<evidence type="ECO:0000259" key="9">
    <source>
        <dbReference type="PROSITE" id="PS50011"/>
    </source>
</evidence>
<evidence type="ECO:0000256" key="8">
    <source>
        <dbReference type="SAM" id="MobiDB-lite"/>
    </source>
</evidence>
<dbReference type="InterPro" id="IPR017441">
    <property type="entry name" value="Protein_kinase_ATP_BS"/>
</dbReference>
<dbReference type="InterPro" id="IPR008271">
    <property type="entry name" value="Ser/Thr_kinase_AS"/>
</dbReference>
<keyword evidence="5" id="KW-0418">Kinase</keyword>
<evidence type="ECO:0000256" key="2">
    <source>
        <dbReference type="ARBA" id="ARBA00022553"/>
    </source>
</evidence>
<dbReference type="GO" id="GO:0005524">
    <property type="term" value="F:ATP binding"/>
    <property type="evidence" value="ECO:0007669"/>
    <property type="project" value="UniProtKB-UniRule"/>
</dbReference>
<reference evidence="10 11" key="1">
    <citation type="journal article" date="2023" name="Nat. Commun.">
        <title>Origin of minicircular mitochondrial genomes in red algae.</title>
        <authorList>
            <person name="Lee Y."/>
            <person name="Cho C.H."/>
            <person name="Lee Y.M."/>
            <person name="Park S.I."/>
            <person name="Yang J.H."/>
            <person name="West J.A."/>
            <person name="Bhattacharya D."/>
            <person name="Yoon H.S."/>
        </authorList>
    </citation>
    <scope>NUCLEOTIDE SEQUENCE [LARGE SCALE GENOMIC DNA]</scope>
    <source>
        <strain evidence="10 11">CCMP1338</strain>
        <tissue evidence="10">Whole cell</tissue>
    </source>
</reference>
<protein>
    <recommendedName>
        <fullName evidence="9">Protein kinase domain-containing protein</fullName>
    </recommendedName>
</protein>
<name>A0AAV8UND1_9RHOD</name>
<dbReference type="Proteomes" id="UP001157974">
    <property type="component" value="Unassembled WGS sequence"/>
</dbReference>
<dbReference type="InterPro" id="IPR000719">
    <property type="entry name" value="Prot_kinase_dom"/>
</dbReference>
<dbReference type="Gene3D" id="3.30.200.20">
    <property type="entry name" value="Phosphorylase Kinase, domain 1"/>
    <property type="match status" value="1"/>
</dbReference>
<comment type="caution">
    <text evidence="10">The sequence shown here is derived from an EMBL/GenBank/DDBJ whole genome shotgun (WGS) entry which is preliminary data.</text>
</comment>
<evidence type="ECO:0000256" key="7">
    <source>
        <dbReference type="PROSITE-ProRule" id="PRU10141"/>
    </source>
</evidence>
<evidence type="ECO:0000256" key="3">
    <source>
        <dbReference type="ARBA" id="ARBA00022679"/>
    </source>
</evidence>
<feature type="compositionally biased region" description="Low complexity" evidence="8">
    <location>
        <begin position="550"/>
        <end position="562"/>
    </location>
</feature>
<dbReference type="PROSITE" id="PS00108">
    <property type="entry name" value="PROTEIN_KINASE_ST"/>
    <property type="match status" value="1"/>
</dbReference>
<dbReference type="GO" id="GO:0004674">
    <property type="term" value="F:protein serine/threonine kinase activity"/>
    <property type="evidence" value="ECO:0007669"/>
    <property type="project" value="UniProtKB-KW"/>
</dbReference>
<keyword evidence="11" id="KW-1185">Reference proteome</keyword>
<evidence type="ECO:0000313" key="10">
    <source>
        <dbReference type="EMBL" id="KAJ8904039.1"/>
    </source>
</evidence>
<keyword evidence="4 7" id="KW-0547">Nucleotide-binding</keyword>
<feature type="compositionally biased region" description="Basic and acidic residues" evidence="8">
    <location>
        <begin position="497"/>
        <end position="506"/>
    </location>
</feature>
<dbReference type="PROSITE" id="PS50011">
    <property type="entry name" value="PROTEIN_KINASE_DOM"/>
    <property type="match status" value="1"/>
</dbReference>
<feature type="binding site" evidence="7">
    <location>
        <position position="166"/>
    </location>
    <ligand>
        <name>ATP</name>
        <dbReference type="ChEBI" id="CHEBI:30616"/>
    </ligand>
</feature>
<evidence type="ECO:0000256" key="6">
    <source>
        <dbReference type="ARBA" id="ARBA00022840"/>
    </source>
</evidence>
<dbReference type="FunFam" id="1.10.510.10:FF:000571">
    <property type="entry name" value="Maternal embryonic leucine zipper kinase"/>
    <property type="match status" value="1"/>
</dbReference>
<feature type="compositionally biased region" description="Polar residues" evidence="8">
    <location>
        <begin position="526"/>
        <end position="546"/>
    </location>
</feature>
<accession>A0AAV8UND1</accession>
<feature type="region of interest" description="Disordered" evidence="8">
    <location>
        <begin position="471"/>
        <end position="609"/>
    </location>
</feature>
<dbReference type="SUPFAM" id="SSF56112">
    <property type="entry name" value="Protein kinase-like (PK-like)"/>
    <property type="match status" value="1"/>
</dbReference>
<keyword evidence="1" id="KW-0723">Serine/threonine-protein kinase</keyword>
<evidence type="ECO:0000256" key="5">
    <source>
        <dbReference type="ARBA" id="ARBA00022777"/>
    </source>
</evidence>
<evidence type="ECO:0000313" key="11">
    <source>
        <dbReference type="Proteomes" id="UP001157974"/>
    </source>
</evidence>
<keyword evidence="2" id="KW-0597">Phosphoprotein</keyword>
<dbReference type="PROSITE" id="PS00107">
    <property type="entry name" value="PROTEIN_KINASE_ATP"/>
    <property type="match status" value="1"/>
</dbReference>
<dbReference type="SMART" id="SM00220">
    <property type="entry name" value="S_TKc"/>
    <property type="match status" value="1"/>
</dbReference>
<gene>
    <name evidence="10" type="ORF">NDN08_000569</name>
</gene>
<evidence type="ECO:0000256" key="4">
    <source>
        <dbReference type="ARBA" id="ARBA00022741"/>
    </source>
</evidence>
<proteinExistence type="predicted"/>
<dbReference type="AlphaFoldDB" id="A0AAV8UND1"/>
<feature type="compositionally biased region" description="Polar residues" evidence="8">
    <location>
        <begin position="575"/>
        <end position="593"/>
    </location>
</feature>
<dbReference type="CDD" id="cd05123">
    <property type="entry name" value="STKc_AGC"/>
    <property type="match status" value="1"/>
</dbReference>
<evidence type="ECO:0000256" key="1">
    <source>
        <dbReference type="ARBA" id="ARBA00022527"/>
    </source>
</evidence>
<organism evidence="10 11">
    <name type="scientific">Rhodosorus marinus</name>
    <dbReference type="NCBI Taxonomy" id="101924"/>
    <lineage>
        <taxon>Eukaryota</taxon>
        <taxon>Rhodophyta</taxon>
        <taxon>Stylonematophyceae</taxon>
        <taxon>Stylonematales</taxon>
        <taxon>Stylonemataceae</taxon>
        <taxon>Rhodosorus</taxon>
    </lineage>
</organism>
<dbReference type="PANTHER" id="PTHR24351">
    <property type="entry name" value="RIBOSOMAL PROTEIN S6 KINASE"/>
    <property type="match status" value="1"/>
</dbReference>
<sequence>MDSRDSRKRLDRVFVYGKQFRLEKDRLTLLERSATSMSGSVKVGWKTLGVINYKPAICSVKANALLFEILSGDKKQFSVAVPLAGSRFKVESNSTILFHTDDGLPYLWVRCPDNATMNSWVRELGLVSRSEVNFNDFEIIRAVGKGGMGKVFLGKHRRTGERLAIKVIDKANVFEKEGHLQHMVDERLLLEMGAGQPFVLKLKYAFQTESNFFLATEFCEGGDLYHLLKRRRKTLSESATKFIASEVILAVESMHAQGCVYRDLKPDNVLLDSEGHVRLADFGLAKLLKKSTSSNKYQRTNSFCGTAQYTPPEMIQKRFYDQSIDSWCLGVFLYEIVEGSTPFYSREREVMYKRIEKDSVEFSKRFSDDLKDLISHLLEKSPKRRYTLDQVKKHKFFKGVEWDKVQRKEFWSKTVYTSKERKEVSLEELRLINIEKYKNLTVQEEEDVKSSRAFRLGPKKLSSGTVPGFIYVADDSDDERRSPHASSSSGSGNEEDSGSKSRESSHAAKNHSSVSSLSFRRPSESIGLSSEDPSSNAVNESLVSVESGNERPNSPSRSSSSSAKEVKTKVEGARPTSTLRTNAIFTRSRQLKSNGAVDMPAPQLQRVAL</sequence>
<dbReference type="EMBL" id="JAMWBK010000006">
    <property type="protein sequence ID" value="KAJ8904039.1"/>
    <property type="molecule type" value="Genomic_DNA"/>
</dbReference>
<dbReference type="InterPro" id="IPR011009">
    <property type="entry name" value="Kinase-like_dom_sf"/>
</dbReference>
<dbReference type="Pfam" id="PF00069">
    <property type="entry name" value="Pkinase"/>
    <property type="match status" value="1"/>
</dbReference>
<keyword evidence="3" id="KW-0808">Transferase</keyword>
<feature type="domain" description="Protein kinase" evidence="9">
    <location>
        <begin position="137"/>
        <end position="397"/>
    </location>
</feature>